<dbReference type="AlphaFoldDB" id="A0A6A1W0M9"/>
<feature type="signal peptide" evidence="1">
    <location>
        <begin position="1"/>
        <end position="26"/>
    </location>
</feature>
<organism evidence="2 3">
    <name type="scientific">Morella rubra</name>
    <name type="common">Chinese bayberry</name>
    <dbReference type="NCBI Taxonomy" id="262757"/>
    <lineage>
        <taxon>Eukaryota</taxon>
        <taxon>Viridiplantae</taxon>
        <taxon>Streptophyta</taxon>
        <taxon>Embryophyta</taxon>
        <taxon>Tracheophyta</taxon>
        <taxon>Spermatophyta</taxon>
        <taxon>Magnoliopsida</taxon>
        <taxon>eudicotyledons</taxon>
        <taxon>Gunneridae</taxon>
        <taxon>Pentapetalae</taxon>
        <taxon>rosids</taxon>
        <taxon>fabids</taxon>
        <taxon>Fagales</taxon>
        <taxon>Myricaceae</taxon>
        <taxon>Morella</taxon>
    </lineage>
</organism>
<evidence type="ECO:0008006" key="4">
    <source>
        <dbReference type="Google" id="ProtNLM"/>
    </source>
</evidence>
<dbReference type="EMBL" id="RXIC02000021">
    <property type="protein sequence ID" value="KAB1218772.1"/>
    <property type="molecule type" value="Genomic_DNA"/>
</dbReference>
<gene>
    <name evidence="2" type="ORF">CJ030_MR3G026652</name>
</gene>
<evidence type="ECO:0000256" key="1">
    <source>
        <dbReference type="SAM" id="SignalP"/>
    </source>
</evidence>
<keyword evidence="1" id="KW-0732">Signal</keyword>
<evidence type="ECO:0000313" key="2">
    <source>
        <dbReference type="EMBL" id="KAB1218772.1"/>
    </source>
</evidence>
<comment type="caution">
    <text evidence="2">The sequence shown here is derived from an EMBL/GenBank/DDBJ whole genome shotgun (WGS) entry which is preliminary data.</text>
</comment>
<dbReference type="Proteomes" id="UP000516437">
    <property type="component" value="Chromosome 3"/>
</dbReference>
<proteinExistence type="predicted"/>
<evidence type="ECO:0000313" key="3">
    <source>
        <dbReference type="Proteomes" id="UP000516437"/>
    </source>
</evidence>
<reference evidence="2 3" key="1">
    <citation type="journal article" date="2019" name="Plant Biotechnol. J.">
        <title>The red bayberry genome and genetic basis of sex determination.</title>
        <authorList>
            <person name="Jia H.M."/>
            <person name="Jia H.J."/>
            <person name="Cai Q.L."/>
            <person name="Wang Y."/>
            <person name="Zhao H.B."/>
            <person name="Yang W.F."/>
            <person name="Wang G.Y."/>
            <person name="Li Y.H."/>
            <person name="Zhan D.L."/>
            <person name="Shen Y.T."/>
            <person name="Niu Q.F."/>
            <person name="Chang L."/>
            <person name="Qiu J."/>
            <person name="Zhao L."/>
            <person name="Xie H.B."/>
            <person name="Fu W.Y."/>
            <person name="Jin J."/>
            <person name="Li X.W."/>
            <person name="Jiao Y."/>
            <person name="Zhou C.C."/>
            <person name="Tu T."/>
            <person name="Chai C.Y."/>
            <person name="Gao J.L."/>
            <person name="Fan L.J."/>
            <person name="van de Weg E."/>
            <person name="Wang J.Y."/>
            <person name="Gao Z.S."/>
        </authorList>
    </citation>
    <scope>NUCLEOTIDE SEQUENCE [LARGE SCALE GENOMIC DNA]</scope>
    <source>
        <tissue evidence="2">Leaves</tissue>
    </source>
</reference>
<keyword evidence="3" id="KW-1185">Reference proteome</keyword>
<sequence>MAGNTAMRVLAVVITVLIITSELVVAQPQENLPPILHRHPSPSLLHSQLSTQGLLSPTPAPAPAPFHLPGPGISSSLPLDRFEKFKAAKCIGDCAVICFKKHRDIRGGFAYCFGDCVKNRCVSPFLQDSTDDCTLRCSESKT</sequence>
<accession>A0A6A1W0M9</accession>
<protein>
    <recommendedName>
        <fullName evidence="4">Knottin scorpion toxin-like domain-containing protein</fullName>
    </recommendedName>
</protein>
<name>A0A6A1W0M9_9ROSI</name>
<feature type="chain" id="PRO_5025442292" description="Knottin scorpion toxin-like domain-containing protein" evidence="1">
    <location>
        <begin position="27"/>
        <end position="142"/>
    </location>
</feature>